<accession>A0ABT9DY14</accession>
<protein>
    <submittedName>
        <fullName evidence="2">Arylesterase</fullName>
    </submittedName>
</protein>
<proteinExistence type="predicted"/>
<feature type="domain" description="SGNH hydrolase-type esterase" evidence="1">
    <location>
        <begin position="24"/>
        <end position="183"/>
    </location>
</feature>
<dbReference type="InterPro" id="IPR013830">
    <property type="entry name" value="SGNH_hydro"/>
</dbReference>
<dbReference type="Gene3D" id="3.40.50.1110">
    <property type="entry name" value="SGNH hydrolase"/>
    <property type="match status" value="1"/>
</dbReference>
<comment type="caution">
    <text evidence="2">The sequence shown here is derived from an EMBL/GenBank/DDBJ whole genome shotgun (WGS) entry which is preliminary data.</text>
</comment>
<dbReference type="InterPro" id="IPR036514">
    <property type="entry name" value="SGNH_hydro_sf"/>
</dbReference>
<evidence type="ECO:0000313" key="3">
    <source>
        <dbReference type="Proteomes" id="UP001243009"/>
    </source>
</evidence>
<organism evidence="2 3">
    <name type="scientific">Paracraurococcus lichenis</name>
    <dbReference type="NCBI Taxonomy" id="3064888"/>
    <lineage>
        <taxon>Bacteria</taxon>
        <taxon>Pseudomonadati</taxon>
        <taxon>Pseudomonadota</taxon>
        <taxon>Alphaproteobacteria</taxon>
        <taxon>Acetobacterales</taxon>
        <taxon>Roseomonadaceae</taxon>
        <taxon>Paracraurococcus</taxon>
    </lineage>
</organism>
<sequence>MLAALSGFGVLRSAGAEGPVRLLVLGDSLAAGYGLPQDQGFVPQLQRALLARGRAVRVINAGVSGDTTAGGLARLDWALADNPQAAIVELGGNDGLRALPPVQSRAALTGILDRLAARRIPVLLAGMLAPPNLGADYGREFAAVYQELARSRPELVFYPFFLEGVAGDPALNQPDGIHPNERGLAEVVRRILPSVETLLERVPHPPAG</sequence>
<dbReference type="EMBL" id="JAUTWS010000008">
    <property type="protein sequence ID" value="MDO9708797.1"/>
    <property type="molecule type" value="Genomic_DNA"/>
</dbReference>
<gene>
    <name evidence="2" type="ORF">Q7A36_10640</name>
</gene>
<dbReference type="PANTHER" id="PTHR30383">
    <property type="entry name" value="THIOESTERASE 1/PROTEASE 1/LYSOPHOSPHOLIPASE L1"/>
    <property type="match status" value="1"/>
</dbReference>
<dbReference type="InterPro" id="IPR051532">
    <property type="entry name" value="Ester_Hydrolysis_Enzymes"/>
</dbReference>
<evidence type="ECO:0000259" key="1">
    <source>
        <dbReference type="Pfam" id="PF13472"/>
    </source>
</evidence>
<dbReference type="CDD" id="cd01822">
    <property type="entry name" value="Lysophospholipase_L1_like"/>
    <property type="match status" value="1"/>
</dbReference>
<evidence type="ECO:0000313" key="2">
    <source>
        <dbReference type="EMBL" id="MDO9708797.1"/>
    </source>
</evidence>
<dbReference type="SUPFAM" id="SSF52266">
    <property type="entry name" value="SGNH hydrolase"/>
    <property type="match status" value="1"/>
</dbReference>
<name>A0ABT9DY14_9PROT</name>
<keyword evidence="3" id="KW-1185">Reference proteome</keyword>
<reference evidence="2 3" key="1">
    <citation type="submission" date="2023-08" db="EMBL/GenBank/DDBJ databases">
        <title>The draft genome sequence of Paracraurococcus sp. LOR1-02.</title>
        <authorList>
            <person name="Kingkaew E."/>
            <person name="Tanasupawat S."/>
        </authorList>
    </citation>
    <scope>NUCLEOTIDE SEQUENCE [LARGE SCALE GENOMIC DNA]</scope>
    <source>
        <strain evidence="2 3">LOR1-02</strain>
    </source>
</reference>
<dbReference type="PANTHER" id="PTHR30383:SF24">
    <property type="entry name" value="THIOESTERASE 1_PROTEASE 1_LYSOPHOSPHOLIPASE L1"/>
    <property type="match status" value="1"/>
</dbReference>
<dbReference type="Proteomes" id="UP001243009">
    <property type="component" value="Unassembled WGS sequence"/>
</dbReference>
<dbReference type="Pfam" id="PF13472">
    <property type="entry name" value="Lipase_GDSL_2"/>
    <property type="match status" value="1"/>
</dbReference>